<evidence type="ECO:0000313" key="1">
    <source>
        <dbReference type="EMBL" id="VDO78850.1"/>
    </source>
</evidence>
<dbReference type="AlphaFoldDB" id="A0A183I8U2"/>
<name>A0A183I8U2_9BILA</name>
<evidence type="ECO:0000313" key="3">
    <source>
        <dbReference type="WBParaSite" id="SBAD_0000004301-mRNA-1"/>
    </source>
</evidence>
<accession>A0A183I8U2</accession>
<reference evidence="3" key="1">
    <citation type="submission" date="2016-06" db="UniProtKB">
        <authorList>
            <consortium name="WormBaseParasite"/>
        </authorList>
    </citation>
    <scope>IDENTIFICATION</scope>
</reference>
<keyword evidence="2" id="KW-1185">Reference proteome</keyword>
<dbReference type="WBParaSite" id="SBAD_0000004301-mRNA-1">
    <property type="protein sequence ID" value="SBAD_0000004301-mRNA-1"/>
    <property type="gene ID" value="SBAD_0000004301"/>
</dbReference>
<dbReference type="Proteomes" id="UP000270296">
    <property type="component" value="Unassembled WGS sequence"/>
</dbReference>
<organism evidence="3">
    <name type="scientific">Soboliphyme baturini</name>
    <dbReference type="NCBI Taxonomy" id="241478"/>
    <lineage>
        <taxon>Eukaryota</taxon>
        <taxon>Metazoa</taxon>
        <taxon>Ecdysozoa</taxon>
        <taxon>Nematoda</taxon>
        <taxon>Enoplea</taxon>
        <taxon>Dorylaimia</taxon>
        <taxon>Dioctophymatida</taxon>
        <taxon>Dioctophymatoidea</taxon>
        <taxon>Soboliphymatidae</taxon>
        <taxon>Soboliphyme</taxon>
    </lineage>
</organism>
<dbReference type="EMBL" id="UZAM01000038">
    <property type="protein sequence ID" value="VDO78850.1"/>
    <property type="molecule type" value="Genomic_DNA"/>
</dbReference>
<gene>
    <name evidence="1" type="ORF">SBAD_LOCUS35</name>
</gene>
<proteinExistence type="predicted"/>
<evidence type="ECO:0000313" key="2">
    <source>
        <dbReference type="Proteomes" id="UP000270296"/>
    </source>
</evidence>
<reference evidence="1 2" key="2">
    <citation type="submission" date="2018-11" db="EMBL/GenBank/DDBJ databases">
        <authorList>
            <consortium name="Pathogen Informatics"/>
        </authorList>
    </citation>
    <scope>NUCLEOTIDE SEQUENCE [LARGE SCALE GENOMIC DNA]</scope>
</reference>
<sequence length="168" mass="18453">MSRLCVVSSPSSSYDACCKTGRKPSLSTTTVARAVGTTGETETRPLTLPPRSVNICFLIHRFAEVLRAAPLPPSSLKPINKKPTAVRQPVMQHRKNSLPPLELLPHHRHSVFVVAGLYLQTGVPVAAAFCRDLDKVVTTVRNKRDIIYRLWVAVATTATLTVRDDICI</sequence>
<protein>
    <submittedName>
        <fullName evidence="1 3">Uncharacterized protein</fullName>
    </submittedName>
</protein>